<name>A0A7W1X7H4_9BACL</name>
<dbReference type="RefSeq" id="WP_033099327.1">
    <property type="nucleotide sequence ID" value="NZ_JACEIP010000001.1"/>
</dbReference>
<evidence type="ECO:0000259" key="7">
    <source>
        <dbReference type="Pfam" id="PF25990"/>
    </source>
</evidence>
<keyword evidence="10" id="KW-1185">Reference proteome</keyword>
<feature type="domain" description="YhbJ barrel-sandwich hybrid" evidence="8">
    <location>
        <begin position="43"/>
        <end position="125"/>
    </location>
</feature>
<comment type="similarity">
    <text evidence="2">Belongs to the membrane fusion protein (MFP) (TC 8.A.1) family.</text>
</comment>
<dbReference type="Gene3D" id="2.40.50.100">
    <property type="match status" value="1"/>
</dbReference>
<dbReference type="InterPro" id="IPR058636">
    <property type="entry name" value="Beta-barrel_YknX"/>
</dbReference>
<dbReference type="SUPFAM" id="SSF51230">
    <property type="entry name" value="Single hybrid motif"/>
    <property type="match status" value="1"/>
</dbReference>
<dbReference type="Proteomes" id="UP000530514">
    <property type="component" value="Unassembled WGS sequence"/>
</dbReference>
<keyword evidence="4 6" id="KW-1133">Transmembrane helix</keyword>
<dbReference type="Gene3D" id="2.40.30.170">
    <property type="match status" value="1"/>
</dbReference>
<dbReference type="Pfam" id="PF25997">
    <property type="entry name" value="BSH_YhbJ"/>
    <property type="match status" value="1"/>
</dbReference>
<dbReference type="InterPro" id="IPR050739">
    <property type="entry name" value="MFP"/>
</dbReference>
<reference evidence="9 10" key="1">
    <citation type="submission" date="2020-07" db="EMBL/GenBank/DDBJ databases">
        <authorList>
            <person name="Feng H."/>
        </authorList>
    </citation>
    <scope>NUCLEOTIDE SEQUENCE [LARGE SCALE GENOMIC DNA]</scope>
    <source>
        <strain evidence="10">s-11</strain>
    </source>
</reference>
<evidence type="ECO:0000256" key="2">
    <source>
        <dbReference type="ARBA" id="ARBA00009477"/>
    </source>
</evidence>
<accession>A0A7W1X7H4</accession>
<evidence type="ECO:0000256" key="5">
    <source>
        <dbReference type="ARBA" id="ARBA00023136"/>
    </source>
</evidence>
<dbReference type="GO" id="GO:0016020">
    <property type="term" value="C:membrane"/>
    <property type="evidence" value="ECO:0007669"/>
    <property type="project" value="UniProtKB-SubCell"/>
</dbReference>
<keyword evidence="3 6" id="KW-0812">Transmembrane</keyword>
<dbReference type="AlphaFoldDB" id="A0A7W1X7H4"/>
<dbReference type="OrthoDB" id="9811754at2"/>
<evidence type="ECO:0000256" key="1">
    <source>
        <dbReference type="ARBA" id="ARBA00004167"/>
    </source>
</evidence>
<dbReference type="GO" id="GO:0055085">
    <property type="term" value="P:transmembrane transport"/>
    <property type="evidence" value="ECO:0007669"/>
    <property type="project" value="InterPro"/>
</dbReference>
<feature type="transmembrane region" description="Helical" evidence="6">
    <location>
        <begin position="7"/>
        <end position="26"/>
    </location>
</feature>
<evidence type="ECO:0000256" key="4">
    <source>
        <dbReference type="ARBA" id="ARBA00022989"/>
    </source>
</evidence>
<dbReference type="Pfam" id="PF25990">
    <property type="entry name" value="Beta-barrel_YknX"/>
    <property type="match status" value="1"/>
</dbReference>
<comment type="subcellular location">
    <subcellularLocation>
        <location evidence="1">Membrane</location>
        <topology evidence="1">Single-pass membrane protein</topology>
    </subcellularLocation>
</comment>
<evidence type="ECO:0000259" key="8">
    <source>
        <dbReference type="Pfam" id="PF25997"/>
    </source>
</evidence>
<gene>
    <name evidence="9" type="ORF">H1164_01185</name>
</gene>
<proteinExistence type="inferred from homology"/>
<evidence type="ECO:0000256" key="3">
    <source>
        <dbReference type="ARBA" id="ARBA00022692"/>
    </source>
</evidence>
<dbReference type="InterPro" id="IPR058635">
    <property type="entry name" value="BSH_YhbJ"/>
</dbReference>
<dbReference type="InterPro" id="IPR011053">
    <property type="entry name" value="Single_hybrid_motif"/>
</dbReference>
<evidence type="ECO:0000313" key="10">
    <source>
        <dbReference type="Proteomes" id="UP000530514"/>
    </source>
</evidence>
<feature type="domain" description="YknX-like beta-barrel" evidence="7">
    <location>
        <begin position="133"/>
        <end position="220"/>
    </location>
</feature>
<dbReference type="CDD" id="cd06850">
    <property type="entry name" value="biotinyl_domain"/>
    <property type="match status" value="1"/>
</dbReference>
<comment type="caution">
    <text evidence="9">The sequence shown here is derived from an EMBL/GenBank/DDBJ whole genome shotgun (WGS) entry which is preliminary data.</text>
</comment>
<dbReference type="PANTHER" id="PTHR30386">
    <property type="entry name" value="MEMBRANE FUSION SUBUNIT OF EMRAB-TOLC MULTIDRUG EFFLUX PUMP"/>
    <property type="match status" value="1"/>
</dbReference>
<dbReference type="EMBL" id="JACEIP010000001">
    <property type="protein sequence ID" value="MBA4541521.1"/>
    <property type="molecule type" value="Genomic_DNA"/>
</dbReference>
<dbReference type="PANTHER" id="PTHR30386:SF26">
    <property type="entry name" value="TRANSPORT PROTEIN COMB"/>
    <property type="match status" value="1"/>
</dbReference>
<evidence type="ECO:0000256" key="6">
    <source>
        <dbReference type="SAM" id="Phobius"/>
    </source>
</evidence>
<protein>
    <submittedName>
        <fullName evidence="9">HlyD family secretion protein</fullName>
    </submittedName>
</protein>
<sequence length="222" mass="23495">MKKVVTVNVIVALIIVGLGIGAWYYATNIMNFIITEDAQVQGDLSTISAPASGKIVKWNIKTGDTVKEGDVIAEIVAGNTEITDLPEEVSVIETIPVTAPADGTVIQSDGREGQVVAAGTPLVITVPLDQLFVTANIEEGELKGLKTGQDVDITLDAFPGRTFSGKVQQIGLATVSVFSLFPSENTSGNYTKVTQKVPVKIRFDSVEKGMVPGLNATVKIHK</sequence>
<organism evidence="9 10">
    <name type="scientific">Thermoactinomyces daqus</name>
    <dbReference type="NCBI Taxonomy" id="1329516"/>
    <lineage>
        <taxon>Bacteria</taxon>
        <taxon>Bacillati</taxon>
        <taxon>Bacillota</taxon>
        <taxon>Bacilli</taxon>
        <taxon>Bacillales</taxon>
        <taxon>Thermoactinomycetaceae</taxon>
        <taxon>Thermoactinomyces</taxon>
    </lineage>
</organism>
<evidence type="ECO:0000313" key="9">
    <source>
        <dbReference type="EMBL" id="MBA4541521.1"/>
    </source>
</evidence>
<keyword evidence="5 6" id="KW-0472">Membrane</keyword>